<dbReference type="EMBL" id="CAUOFW020007168">
    <property type="protein sequence ID" value="CAK9177813.1"/>
    <property type="molecule type" value="Genomic_DNA"/>
</dbReference>
<dbReference type="Gene3D" id="3.90.70.10">
    <property type="entry name" value="Cysteine proteinases"/>
    <property type="match status" value="1"/>
</dbReference>
<evidence type="ECO:0000313" key="4">
    <source>
        <dbReference type="EMBL" id="CAK9177813.1"/>
    </source>
</evidence>
<dbReference type="PANTHER" id="PTHR12411">
    <property type="entry name" value="CYSTEINE PROTEASE FAMILY C1-RELATED"/>
    <property type="match status" value="1"/>
</dbReference>
<name>A0ABC8UCB1_9AQUA</name>
<accession>A0ABC8UCB1</accession>
<keyword evidence="2" id="KW-1015">Disulfide bond</keyword>
<dbReference type="InterPro" id="IPR013128">
    <property type="entry name" value="Peptidase_C1A"/>
</dbReference>
<sequence length="160" mass="17455">MDWIIILFDIFQKNARIVSIDGYEDVPPNDEKSLQKAVANQPVSVAIEAGGRAFQLYLSGAFTGLCGTELGHGVGAVGYGTENGVDYWLVRNSWDPNWGENGYIRFELNVANTTTGKCGIAVEPSYPIKEGQQYLMSIGIYGVLKDKGMMAPPRLQGGKF</sequence>
<dbReference type="AlphaFoldDB" id="A0ABC8UCB1"/>
<reference evidence="4 5" key="1">
    <citation type="submission" date="2024-02" db="EMBL/GenBank/DDBJ databases">
        <authorList>
            <person name="Vignale AGUSTIN F."/>
            <person name="Sosa J E."/>
            <person name="Modenutti C."/>
        </authorList>
    </citation>
    <scope>NUCLEOTIDE SEQUENCE [LARGE SCALE GENOMIC DNA]</scope>
</reference>
<evidence type="ECO:0000259" key="3">
    <source>
        <dbReference type="SMART" id="SM00645"/>
    </source>
</evidence>
<keyword evidence="5" id="KW-1185">Reference proteome</keyword>
<evidence type="ECO:0000256" key="1">
    <source>
        <dbReference type="ARBA" id="ARBA00008455"/>
    </source>
</evidence>
<dbReference type="PROSITE" id="PS00640">
    <property type="entry name" value="THIOL_PROTEASE_ASN"/>
    <property type="match status" value="1"/>
</dbReference>
<dbReference type="InterPro" id="IPR039417">
    <property type="entry name" value="Peptidase_C1A_papain-like"/>
</dbReference>
<dbReference type="CDD" id="cd02248">
    <property type="entry name" value="Peptidase_C1A"/>
    <property type="match status" value="1"/>
</dbReference>
<dbReference type="SUPFAM" id="SSF54001">
    <property type="entry name" value="Cysteine proteinases"/>
    <property type="match status" value="1"/>
</dbReference>
<dbReference type="InterPro" id="IPR000668">
    <property type="entry name" value="Peptidase_C1A_C"/>
</dbReference>
<comment type="caution">
    <text evidence="4">The sequence shown here is derived from an EMBL/GenBank/DDBJ whole genome shotgun (WGS) entry which is preliminary data.</text>
</comment>
<feature type="domain" description="Peptidase C1A papain C-terminal" evidence="3">
    <location>
        <begin position="1"/>
        <end position="128"/>
    </location>
</feature>
<dbReference type="Pfam" id="PF00112">
    <property type="entry name" value="Peptidase_C1"/>
    <property type="match status" value="1"/>
</dbReference>
<evidence type="ECO:0000313" key="5">
    <source>
        <dbReference type="Proteomes" id="UP001642360"/>
    </source>
</evidence>
<dbReference type="Proteomes" id="UP001642360">
    <property type="component" value="Unassembled WGS sequence"/>
</dbReference>
<protein>
    <recommendedName>
        <fullName evidence="3">Peptidase C1A papain C-terminal domain-containing protein</fullName>
    </recommendedName>
</protein>
<evidence type="ECO:0000256" key="2">
    <source>
        <dbReference type="ARBA" id="ARBA00023157"/>
    </source>
</evidence>
<dbReference type="SMART" id="SM00645">
    <property type="entry name" value="Pept_C1"/>
    <property type="match status" value="1"/>
</dbReference>
<proteinExistence type="inferred from homology"/>
<dbReference type="InterPro" id="IPR038765">
    <property type="entry name" value="Papain-like_cys_pep_sf"/>
</dbReference>
<gene>
    <name evidence="4" type="ORF">ILEXP_LOCUS47733</name>
</gene>
<dbReference type="InterPro" id="IPR025661">
    <property type="entry name" value="Pept_asp_AS"/>
</dbReference>
<comment type="similarity">
    <text evidence="1">Belongs to the peptidase C1 family.</text>
</comment>
<organism evidence="4 5">
    <name type="scientific">Ilex paraguariensis</name>
    <name type="common">yerba mate</name>
    <dbReference type="NCBI Taxonomy" id="185542"/>
    <lineage>
        <taxon>Eukaryota</taxon>
        <taxon>Viridiplantae</taxon>
        <taxon>Streptophyta</taxon>
        <taxon>Embryophyta</taxon>
        <taxon>Tracheophyta</taxon>
        <taxon>Spermatophyta</taxon>
        <taxon>Magnoliopsida</taxon>
        <taxon>eudicotyledons</taxon>
        <taxon>Gunneridae</taxon>
        <taxon>Pentapetalae</taxon>
        <taxon>asterids</taxon>
        <taxon>campanulids</taxon>
        <taxon>Aquifoliales</taxon>
        <taxon>Aquifoliaceae</taxon>
        <taxon>Ilex</taxon>
    </lineage>
</organism>